<evidence type="ECO:0000313" key="5">
    <source>
        <dbReference type="Proteomes" id="UP001642409"/>
    </source>
</evidence>
<dbReference type="InterPro" id="IPR002492">
    <property type="entry name" value="Transposase_Tc1-like"/>
</dbReference>
<dbReference type="InterPro" id="IPR052338">
    <property type="entry name" value="Transposase_5"/>
</dbReference>
<dbReference type="GO" id="GO:0006313">
    <property type="term" value="P:DNA transposition"/>
    <property type="evidence" value="ECO:0007669"/>
    <property type="project" value="InterPro"/>
</dbReference>
<dbReference type="Gene3D" id="3.30.420.10">
    <property type="entry name" value="Ribonuclease H-like superfamily/Ribonuclease H"/>
    <property type="match status" value="1"/>
</dbReference>
<dbReference type="InterPro" id="IPR038717">
    <property type="entry name" value="Tc1-like_DDE_dom"/>
</dbReference>
<organism evidence="3">
    <name type="scientific">Hexamita inflata</name>
    <dbReference type="NCBI Taxonomy" id="28002"/>
    <lineage>
        <taxon>Eukaryota</taxon>
        <taxon>Metamonada</taxon>
        <taxon>Diplomonadida</taxon>
        <taxon>Hexamitidae</taxon>
        <taxon>Hexamitinae</taxon>
        <taxon>Hexamita</taxon>
    </lineage>
</organism>
<evidence type="ECO:0000313" key="3">
    <source>
        <dbReference type="EMBL" id="CAI9965438.1"/>
    </source>
</evidence>
<dbReference type="PANTHER" id="PTHR23022">
    <property type="entry name" value="TRANSPOSABLE ELEMENT-RELATED"/>
    <property type="match status" value="1"/>
</dbReference>
<protein>
    <submittedName>
        <fullName evidence="3">Transposable element Tcb2 transposase</fullName>
    </submittedName>
    <submittedName>
        <fullName evidence="4">Transposable_element Tcb2 transposase</fullName>
    </submittedName>
</protein>
<accession>A0AA86QWI4</accession>
<dbReference type="EMBL" id="CAXDID020000148">
    <property type="protein sequence ID" value="CAL6041129.1"/>
    <property type="molecule type" value="Genomic_DNA"/>
</dbReference>
<dbReference type="GO" id="GO:0003677">
    <property type="term" value="F:DNA binding"/>
    <property type="evidence" value="ECO:0007669"/>
    <property type="project" value="InterPro"/>
</dbReference>
<evidence type="ECO:0000259" key="1">
    <source>
        <dbReference type="Pfam" id="PF01498"/>
    </source>
</evidence>
<sequence>MRFQKPKITRTVMTEADRQRFYDLYQLKSYTAEQMMEIFQISLRSYKRYIYQIEVTKNFFTPLKRGRPTVITEPIANFINRSLGQKSKQNIPVLQRKIKENFEVQVSHTAVWSYLKKVGYGTYTCRRMPLLTESHRLNREKFFNEYLRYGPEILEDIVFTDESRFCRFSDRKETCITKKGRTTEDKNIQSTVKFNGGSIMFWGGIFVGGRTDLIEVQGAMDADLYIEMLRTLVLPELKTAFPNQEFIFQQDGARCHTAKKTILFLEGEGLDIIENWPPQSCDASPIEAVWSWMKLKLDATPLEERDTKEKFAQCIVDIWDNIDQVKIDHLIYSFLDRFKKIIEAEGGHIKV</sequence>
<dbReference type="PANTHER" id="PTHR23022:SF135">
    <property type="entry name" value="SI:DKEY-77F5.3"/>
    <property type="match status" value="1"/>
</dbReference>
<dbReference type="Pfam" id="PF13358">
    <property type="entry name" value="DDE_3"/>
    <property type="match status" value="1"/>
</dbReference>
<feature type="domain" description="Tc1-like transposase DDE" evidence="2">
    <location>
        <begin position="156"/>
        <end position="299"/>
    </location>
</feature>
<gene>
    <name evidence="4" type="ORF">HINF_LOCUS38782</name>
    <name evidence="3" type="ORF">HINF_LOCUS53083</name>
</gene>
<feature type="domain" description="Transposase Tc1-like" evidence="1">
    <location>
        <begin position="93"/>
        <end position="147"/>
    </location>
</feature>
<evidence type="ECO:0000259" key="2">
    <source>
        <dbReference type="Pfam" id="PF13358"/>
    </source>
</evidence>
<dbReference type="InterPro" id="IPR036397">
    <property type="entry name" value="RNaseH_sf"/>
</dbReference>
<reference evidence="4 5" key="2">
    <citation type="submission" date="2024-07" db="EMBL/GenBank/DDBJ databases">
        <authorList>
            <person name="Akdeniz Z."/>
        </authorList>
    </citation>
    <scope>NUCLEOTIDE SEQUENCE [LARGE SCALE GENOMIC DNA]</scope>
</reference>
<dbReference type="AlphaFoldDB" id="A0AA86QWI4"/>
<evidence type="ECO:0000313" key="4">
    <source>
        <dbReference type="EMBL" id="CAL6041129.1"/>
    </source>
</evidence>
<dbReference type="Pfam" id="PF01498">
    <property type="entry name" value="HTH_Tnp_Tc3_2"/>
    <property type="match status" value="1"/>
</dbReference>
<comment type="caution">
    <text evidence="3">The sequence shown here is derived from an EMBL/GenBank/DDBJ whole genome shotgun (WGS) entry which is preliminary data.</text>
</comment>
<keyword evidence="5" id="KW-1185">Reference proteome</keyword>
<proteinExistence type="predicted"/>
<name>A0AA86QWI4_9EUKA</name>
<dbReference type="EMBL" id="CATOUU010000990">
    <property type="protein sequence ID" value="CAI9965438.1"/>
    <property type="molecule type" value="Genomic_DNA"/>
</dbReference>
<dbReference type="GO" id="GO:0015074">
    <property type="term" value="P:DNA integration"/>
    <property type="evidence" value="ECO:0007669"/>
    <property type="project" value="InterPro"/>
</dbReference>
<dbReference type="Proteomes" id="UP001642409">
    <property type="component" value="Unassembled WGS sequence"/>
</dbReference>
<reference evidence="3" key="1">
    <citation type="submission" date="2023-06" db="EMBL/GenBank/DDBJ databases">
        <authorList>
            <person name="Kurt Z."/>
        </authorList>
    </citation>
    <scope>NUCLEOTIDE SEQUENCE</scope>
</reference>